<dbReference type="Pfam" id="PF05119">
    <property type="entry name" value="Terminase_4"/>
    <property type="match status" value="1"/>
</dbReference>
<dbReference type="AlphaFoldDB" id="A0A5N6S986"/>
<organism evidence="2 3">
    <name type="scientific">Bifidobacterium tibiigranuli</name>
    <dbReference type="NCBI Taxonomy" id="2172043"/>
    <lineage>
        <taxon>Bacteria</taxon>
        <taxon>Bacillati</taxon>
        <taxon>Actinomycetota</taxon>
        <taxon>Actinomycetes</taxon>
        <taxon>Bifidobacteriales</taxon>
        <taxon>Bifidobacteriaceae</taxon>
        <taxon>Bifidobacterium</taxon>
    </lineage>
</organism>
<feature type="region of interest" description="Disordered" evidence="1">
    <location>
        <begin position="165"/>
        <end position="186"/>
    </location>
</feature>
<sequence length="186" mass="20135">MVVSTSFSPVFRVFYVVFGRCSCSGEVFMGARGPQKAPLRLRVINGRADGRDSGGRRLEKPLEVAREAPKMPSWLPHYAKLEWKRVVPPLAAKGLLKEGDLGSLAAYCLAVWQMKEAMSELTENGSLTTPGKESLKAHPAVAALRNAQSTIRSFAHEFGLTPASEANVAGKDDEEDDGNPFAAQFG</sequence>
<evidence type="ECO:0000313" key="3">
    <source>
        <dbReference type="Proteomes" id="UP000325415"/>
    </source>
</evidence>
<gene>
    <name evidence="2" type="ORF">DDE84_01190</name>
</gene>
<evidence type="ECO:0000256" key="1">
    <source>
        <dbReference type="SAM" id="MobiDB-lite"/>
    </source>
</evidence>
<proteinExistence type="predicted"/>
<accession>A0A5N6S986</accession>
<name>A0A5N6S986_9BIFI</name>
<comment type="caution">
    <text evidence="2">The sequence shown here is derived from an EMBL/GenBank/DDBJ whole genome shotgun (WGS) entry which is preliminary data.</text>
</comment>
<protein>
    <submittedName>
        <fullName evidence="2">Phage terminase small subunit P27 family</fullName>
    </submittedName>
</protein>
<dbReference type="EMBL" id="QDAG01000001">
    <property type="protein sequence ID" value="KAE8130222.1"/>
    <property type="molecule type" value="Genomic_DNA"/>
</dbReference>
<reference evidence="2 3" key="1">
    <citation type="submission" date="2018-04" db="EMBL/GenBank/DDBJ databases">
        <authorList>
            <person name="Eckel V.P."/>
            <person name="Vogel R.F."/>
        </authorList>
    </citation>
    <scope>NUCLEOTIDE SEQUENCE [LARGE SCALE GENOMIC DNA]</scope>
    <source>
        <strain evidence="3">TMW 2.1764</strain>
    </source>
</reference>
<keyword evidence="3" id="KW-1185">Reference proteome</keyword>
<dbReference type="NCBIfam" id="TIGR01558">
    <property type="entry name" value="sm_term_P27"/>
    <property type="match status" value="1"/>
</dbReference>
<evidence type="ECO:0000313" key="2">
    <source>
        <dbReference type="EMBL" id="KAE8130222.1"/>
    </source>
</evidence>
<dbReference type="Proteomes" id="UP000325415">
    <property type="component" value="Unassembled WGS sequence"/>
</dbReference>
<dbReference type="InterPro" id="IPR006448">
    <property type="entry name" value="Phage_term_ssu_P27"/>
</dbReference>